<evidence type="ECO:0000313" key="2">
    <source>
        <dbReference type="Proteomes" id="UP000654075"/>
    </source>
</evidence>
<organism evidence="1 2">
    <name type="scientific">Polarella glacialis</name>
    <name type="common">Dinoflagellate</name>
    <dbReference type="NCBI Taxonomy" id="89957"/>
    <lineage>
        <taxon>Eukaryota</taxon>
        <taxon>Sar</taxon>
        <taxon>Alveolata</taxon>
        <taxon>Dinophyceae</taxon>
        <taxon>Suessiales</taxon>
        <taxon>Suessiaceae</taxon>
        <taxon>Polarella</taxon>
    </lineage>
</organism>
<sequence length="127" mass="14087">VTEGFEVFSEQQVLRLNDPTQVADFNNSVSGSTYVDDYWAKVDINYSPLEGWNLFKHVRIGCFLVTWGGAGSAYVERASADMTPAACVLFCNRTQAYYQPPLCRCGLQEALLPMLEVQGACTASSWE</sequence>
<comment type="caution">
    <text evidence="1">The sequence shown here is derived from an EMBL/GenBank/DDBJ whole genome shotgun (WGS) entry which is preliminary data.</text>
</comment>
<keyword evidence="2" id="KW-1185">Reference proteome</keyword>
<feature type="non-terminal residue" evidence="1">
    <location>
        <position position="127"/>
    </location>
</feature>
<reference evidence="1" key="1">
    <citation type="submission" date="2021-02" db="EMBL/GenBank/DDBJ databases">
        <authorList>
            <person name="Dougan E. K."/>
            <person name="Rhodes N."/>
            <person name="Thang M."/>
            <person name="Chan C."/>
        </authorList>
    </citation>
    <scope>NUCLEOTIDE SEQUENCE</scope>
</reference>
<feature type="non-terminal residue" evidence="1">
    <location>
        <position position="1"/>
    </location>
</feature>
<proteinExistence type="predicted"/>
<name>A0A813GRC1_POLGL</name>
<protein>
    <submittedName>
        <fullName evidence="1">Uncharacterized protein</fullName>
    </submittedName>
</protein>
<accession>A0A813GRC1</accession>
<dbReference type="EMBL" id="CAJNNV010029675">
    <property type="protein sequence ID" value="CAE8629641.1"/>
    <property type="molecule type" value="Genomic_DNA"/>
</dbReference>
<evidence type="ECO:0000313" key="1">
    <source>
        <dbReference type="EMBL" id="CAE8629641.1"/>
    </source>
</evidence>
<gene>
    <name evidence="1" type="ORF">PGLA1383_LOCUS46069</name>
</gene>
<dbReference type="Proteomes" id="UP000654075">
    <property type="component" value="Unassembled WGS sequence"/>
</dbReference>
<dbReference type="AlphaFoldDB" id="A0A813GRC1"/>